<dbReference type="Proteomes" id="UP000008467">
    <property type="component" value="Chromosome"/>
</dbReference>
<name>F2JGW9_CELLD</name>
<evidence type="ECO:0000256" key="10">
    <source>
        <dbReference type="ARBA" id="ARBA00023310"/>
    </source>
</evidence>
<proteinExistence type="inferred from homology"/>
<evidence type="ECO:0000313" key="14">
    <source>
        <dbReference type="Proteomes" id="UP000008467"/>
    </source>
</evidence>
<keyword evidence="3 11" id="KW-0813">Transport</keyword>
<accession>F2JGW9</accession>
<dbReference type="Gene3D" id="1.20.120.220">
    <property type="entry name" value="ATP synthase, F0 complex, subunit A"/>
    <property type="match status" value="1"/>
</dbReference>
<feature type="transmembrane region" description="Helical" evidence="11">
    <location>
        <begin position="24"/>
        <end position="46"/>
    </location>
</feature>
<keyword evidence="10 11" id="KW-0066">ATP synthesis</keyword>
<protein>
    <recommendedName>
        <fullName evidence="11 12">ATP synthase subunit a</fullName>
    </recommendedName>
    <alternativeName>
        <fullName evidence="11">ATP synthase F0 sector subunit a</fullName>
    </alternativeName>
    <alternativeName>
        <fullName evidence="11">F-ATPase subunit 6</fullName>
    </alternativeName>
</protein>
<dbReference type="AlphaFoldDB" id="F2JGW9"/>
<evidence type="ECO:0000256" key="4">
    <source>
        <dbReference type="ARBA" id="ARBA00022547"/>
    </source>
</evidence>
<comment type="subcellular location">
    <subcellularLocation>
        <location evidence="11 12">Cell membrane</location>
        <topology evidence="11 12">Multi-pass membrane protein</topology>
    </subcellularLocation>
    <subcellularLocation>
        <location evidence="1">Membrane</location>
        <topology evidence="1">Multi-pass membrane protein</topology>
    </subcellularLocation>
</comment>
<evidence type="ECO:0000256" key="12">
    <source>
        <dbReference type="RuleBase" id="RU000483"/>
    </source>
</evidence>
<evidence type="ECO:0000256" key="11">
    <source>
        <dbReference type="HAMAP-Rule" id="MF_01393"/>
    </source>
</evidence>
<dbReference type="GO" id="GO:0046933">
    <property type="term" value="F:proton-transporting ATP synthase activity, rotational mechanism"/>
    <property type="evidence" value="ECO:0007669"/>
    <property type="project" value="UniProtKB-UniRule"/>
</dbReference>
<keyword evidence="5 11" id="KW-0812">Transmembrane</keyword>
<feature type="transmembrane region" description="Helical" evidence="11">
    <location>
        <begin position="88"/>
        <end position="110"/>
    </location>
</feature>
<dbReference type="NCBIfam" id="TIGR01131">
    <property type="entry name" value="ATP_synt_6_or_A"/>
    <property type="match status" value="1"/>
</dbReference>
<comment type="similarity">
    <text evidence="2 11 12">Belongs to the ATPase A chain family.</text>
</comment>
<feature type="transmembrane region" description="Helical" evidence="11">
    <location>
        <begin position="209"/>
        <end position="227"/>
    </location>
</feature>
<dbReference type="STRING" id="642492.Clole_3626"/>
<keyword evidence="6 11" id="KW-0375">Hydrogen ion transport</keyword>
<dbReference type="InterPro" id="IPR023011">
    <property type="entry name" value="ATP_synth_F0_asu_AS"/>
</dbReference>
<keyword evidence="9 11" id="KW-0472">Membrane</keyword>
<dbReference type="InterPro" id="IPR045082">
    <property type="entry name" value="ATP_syn_F0_a_bact/chloroplast"/>
</dbReference>
<sequence length="232" mass="25455">MGDNLDFGAQLYFKLFEVNGQPVYLTQTIVSTWLIMLGLILVAVILRVKMRKFKEVPETKLQTTVEMIVDMINNFTISSMGPAGKKFAGYYGPLLIYIAVCNLSGLIGIRPPTADFATTLAFALITFFMIHGFGIKSKGVGYFKGFLEPFPLLLPINIIGELATPVSLSFRLFGNILGGSIIMGLVYAMFPKIVVFLGIPAVLHGYFDVFAGALQAFIFVMLSMTFVSSAME</sequence>
<dbReference type="EMBL" id="CP002582">
    <property type="protein sequence ID" value="ADZ85309.1"/>
    <property type="molecule type" value="Genomic_DNA"/>
</dbReference>
<dbReference type="GO" id="GO:0042777">
    <property type="term" value="P:proton motive force-driven plasma membrane ATP synthesis"/>
    <property type="evidence" value="ECO:0007669"/>
    <property type="project" value="TreeGrafter"/>
</dbReference>
<keyword evidence="14" id="KW-1185">Reference proteome</keyword>
<dbReference type="CDD" id="cd00310">
    <property type="entry name" value="ATP-synt_Fo_a_6"/>
    <property type="match status" value="1"/>
</dbReference>
<dbReference type="PRINTS" id="PR00123">
    <property type="entry name" value="ATPASEA"/>
</dbReference>
<evidence type="ECO:0000256" key="9">
    <source>
        <dbReference type="ARBA" id="ARBA00023136"/>
    </source>
</evidence>
<gene>
    <name evidence="11" type="primary">atpB</name>
    <name evidence="13" type="ordered locus">Clole_3626</name>
</gene>
<evidence type="ECO:0000256" key="3">
    <source>
        <dbReference type="ARBA" id="ARBA00022448"/>
    </source>
</evidence>
<dbReference type="PROSITE" id="PS00449">
    <property type="entry name" value="ATPASE_A"/>
    <property type="match status" value="1"/>
</dbReference>
<keyword evidence="11" id="KW-1003">Cell membrane</keyword>
<dbReference type="HOGENOM" id="CLU_041018_2_0_9"/>
<dbReference type="SUPFAM" id="SSF81336">
    <property type="entry name" value="F1F0 ATP synthase subunit A"/>
    <property type="match status" value="1"/>
</dbReference>
<keyword evidence="8 11" id="KW-0406">Ion transport</keyword>
<evidence type="ECO:0000256" key="2">
    <source>
        <dbReference type="ARBA" id="ARBA00006810"/>
    </source>
</evidence>
<feature type="transmembrane region" description="Helical" evidence="11">
    <location>
        <begin position="181"/>
        <end position="203"/>
    </location>
</feature>
<dbReference type="GO" id="GO:0045259">
    <property type="term" value="C:proton-transporting ATP synthase complex"/>
    <property type="evidence" value="ECO:0007669"/>
    <property type="project" value="UniProtKB-KW"/>
</dbReference>
<comment type="subunit">
    <text evidence="11">F-type ATPases have 2 components, CF(1) - the catalytic core - and CF(0) - the membrane proton channel. CF(1) has five subunits: alpha(3), beta(3), gamma(1), delta(1), epsilon(1). CF(0) has three main subunits: a(1), b(2) and c(9-12). The alpha and beta chains form an alternating ring which encloses part of the gamma chain. CF(1) is attached to CF(0) by a central stalk formed by the gamma and epsilon chains, while a peripheral stalk is formed by the delta and b chains.</text>
</comment>
<dbReference type="PANTHER" id="PTHR42823:SF3">
    <property type="entry name" value="ATP SYNTHASE SUBUNIT A, CHLOROPLASTIC"/>
    <property type="match status" value="1"/>
</dbReference>
<dbReference type="InterPro" id="IPR035908">
    <property type="entry name" value="F0_ATP_A_sf"/>
</dbReference>
<comment type="function">
    <text evidence="11 12">Key component of the proton channel; it plays a direct role in the translocation of protons across the membrane.</text>
</comment>
<organism evidence="13 14">
    <name type="scientific">Cellulosilyticum lentocellum (strain ATCC 49066 / DSM 5427 / NCIMB 11756 / RHM5)</name>
    <name type="common">Clostridium lentocellum</name>
    <dbReference type="NCBI Taxonomy" id="642492"/>
    <lineage>
        <taxon>Bacteria</taxon>
        <taxon>Bacillati</taxon>
        <taxon>Bacillota</taxon>
        <taxon>Clostridia</taxon>
        <taxon>Lachnospirales</taxon>
        <taxon>Cellulosilyticaceae</taxon>
        <taxon>Cellulosilyticum</taxon>
    </lineage>
</organism>
<dbReference type="eggNOG" id="COG0356">
    <property type="taxonomic scope" value="Bacteria"/>
</dbReference>
<evidence type="ECO:0000313" key="13">
    <source>
        <dbReference type="EMBL" id="ADZ85309.1"/>
    </source>
</evidence>
<dbReference type="HAMAP" id="MF_01393">
    <property type="entry name" value="ATP_synth_a_bact"/>
    <property type="match status" value="1"/>
</dbReference>
<evidence type="ECO:0000256" key="6">
    <source>
        <dbReference type="ARBA" id="ARBA00022781"/>
    </source>
</evidence>
<reference evidence="13 14" key="1">
    <citation type="journal article" date="2011" name="J. Bacteriol.">
        <title>Complete genome sequence of the cellulose-degrading bacterium Cellulosilyticum lentocellum.</title>
        <authorList>
            <consortium name="US DOE Joint Genome Institute"/>
            <person name="Miller D.A."/>
            <person name="Suen G."/>
            <person name="Bruce D."/>
            <person name="Copeland A."/>
            <person name="Cheng J.F."/>
            <person name="Detter C."/>
            <person name="Goodwin L.A."/>
            <person name="Han C.S."/>
            <person name="Hauser L.J."/>
            <person name="Land M.L."/>
            <person name="Lapidus A."/>
            <person name="Lucas S."/>
            <person name="Meincke L."/>
            <person name="Pitluck S."/>
            <person name="Tapia R."/>
            <person name="Teshima H."/>
            <person name="Woyke T."/>
            <person name="Fox B.G."/>
            <person name="Angert E.R."/>
            <person name="Currie C.R."/>
        </authorList>
    </citation>
    <scope>NUCLEOTIDE SEQUENCE [LARGE SCALE GENOMIC DNA]</scope>
    <source>
        <strain evidence="14">ATCC 49066 / DSM 5427 / NCIMB 11756 / RHM5</strain>
    </source>
</reference>
<dbReference type="PANTHER" id="PTHR42823">
    <property type="entry name" value="ATP SYNTHASE SUBUNIT A, CHLOROPLASTIC"/>
    <property type="match status" value="1"/>
</dbReference>
<dbReference type="Pfam" id="PF00119">
    <property type="entry name" value="ATP-synt_A"/>
    <property type="match status" value="1"/>
</dbReference>
<evidence type="ECO:0000256" key="8">
    <source>
        <dbReference type="ARBA" id="ARBA00023065"/>
    </source>
</evidence>
<evidence type="ECO:0000256" key="5">
    <source>
        <dbReference type="ARBA" id="ARBA00022692"/>
    </source>
</evidence>
<dbReference type="RefSeq" id="WP_013658585.1">
    <property type="nucleotide sequence ID" value="NC_015275.1"/>
</dbReference>
<dbReference type="KEGG" id="cle:Clole_3626"/>
<dbReference type="GO" id="GO:0005886">
    <property type="term" value="C:plasma membrane"/>
    <property type="evidence" value="ECO:0007669"/>
    <property type="project" value="UniProtKB-SubCell"/>
</dbReference>
<keyword evidence="7 11" id="KW-1133">Transmembrane helix</keyword>
<feature type="transmembrane region" description="Helical" evidence="11">
    <location>
        <begin position="116"/>
        <end position="135"/>
    </location>
</feature>
<evidence type="ECO:0000256" key="7">
    <source>
        <dbReference type="ARBA" id="ARBA00022989"/>
    </source>
</evidence>
<evidence type="ECO:0000256" key="1">
    <source>
        <dbReference type="ARBA" id="ARBA00004141"/>
    </source>
</evidence>
<dbReference type="InterPro" id="IPR000568">
    <property type="entry name" value="ATP_synth_F0_asu"/>
</dbReference>
<keyword evidence="4 11" id="KW-0138">CF(0)</keyword>